<accession>A0A6H2GRV4</accession>
<organism evidence="2 3">
    <name type="scientific">Paenibacillus albicereus</name>
    <dbReference type="NCBI Taxonomy" id="2726185"/>
    <lineage>
        <taxon>Bacteria</taxon>
        <taxon>Bacillati</taxon>
        <taxon>Bacillota</taxon>
        <taxon>Bacilli</taxon>
        <taxon>Bacillales</taxon>
        <taxon>Paenibacillaceae</taxon>
        <taxon>Paenibacillus</taxon>
    </lineage>
</organism>
<dbReference type="Proteomes" id="UP000502136">
    <property type="component" value="Chromosome"/>
</dbReference>
<dbReference type="EMBL" id="CP051428">
    <property type="protein sequence ID" value="QJC50144.1"/>
    <property type="molecule type" value="Genomic_DNA"/>
</dbReference>
<proteinExistence type="predicted"/>
<protein>
    <submittedName>
        <fullName evidence="2">Uncharacterized protein</fullName>
    </submittedName>
</protein>
<name>A0A6H2GRV4_9BACL</name>
<evidence type="ECO:0000313" key="2">
    <source>
        <dbReference type="EMBL" id="QJC50144.1"/>
    </source>
</evidence>
<reference evidence="2 3" key="1">
    <citation type="submission" date="2020-04" db="EMBL/GenBank/DDBJ databases">
        <title>Novel Paenibacillus strain UniB2 isolated from commercial digestive syrup.</title>
        <authorList>
            <person name="Thorat V."/>
            <person name="Kirdat K."/>
            <person name="Tiwarekar B."/>
            <person name="Yadav A."/>
        </authorList>
    </citation>
    <scope>NUCLEOTIDE SEQUENCE [LARGE SCALE GENOMIC DNA]</scope>
    <source>
        <strain evidence="2 3">UniB2</strain>
    </source>
</reference>
<evidence type="ECO:0000313" key="3">
    <source>
        <dbReference type="Proteomes" id="UP000502136"/>
    </source>
</evidence>
<dbReference type="KEGG" id="palr:HGI30_05995"/>
<feature type="region of interest" description="Disordered" evidence="1">
    <location>
        <begin position="1"/>
        <end position="77"/>
    </location>
</feature>
<dbReference type="AlphaFoldDB" id="A0A6H2GRV4"/>
<dbReference type="RefSeq" id="WP_168905836.1">
    <property type="nucleotide sequence ID" value="NZ_CP051428.1"/>
</dbReference>
<evidence type="ECO:0000256" key="1">
    <source>
        <dbReference type="SAM" id="MobiDB-lite"/>
    </source>
</evidence>
<feature type="compositionally biased region" description="Basic and acidic residues" evidence="1">
    <location>
        <begin position="41"/>
        <end position="54"/>
    </location>
</feature>
<sequence length="77" mass="8834">MSRKRKKAPTKQGASPRQHELDSTRKLWPRKPQTQVGPSRKQQERRTWCRKDQDDGAFFGWSAAGDGTDRGTLLRPA</sequence>
<keyword evidence="3" id="KW-1185">Reference proteome</keyword>
<gene>
    <name evidence="2" type="ORF">HGI30_05995</name>
</gene>